<dbReference type="Proteomes" id="UP000727962">
    <property type="component" value="Unassembled WGS sequence"/>
</dbReference>
<dbReference type="Gene3D" id="3.30.1390.20">
    <property type="entry name" value="Ribosomal protein L30, ferredoxin-like fold domain"/>
    <property type="match status" value="1"/>
</dbReference>
<comment type="similarity">
    <text evidence="1">Belongs to the universal ribosomal protein uL30 family.</text>
</comment>
<evidence type="ECO:0000313" key="9">
    <source>
        <dbReference type="Proteomes" id="UP000727962"/>
    </source>
</evidence>
<feature type="region of interest" description="Disordered" evidence="6">
    <location>
        <begin position="59"/>
        <end position="114"/>
    </location>
</feature>
<dbReference type="PANTHER" id="PTHR15892:SF2">
    <property type="entry name" value="LARGE RIBOSOMAL SUBUNIT PROTEIN UL30M"/>
    <property type="match status" value="1"/>
</dbReference>
<comment type="subunit">
    <text evidence="2">Part of the 50S ribosomal subunit.</text>
</comment>
<evidence type="ECO:0000256" key="6">
    <source>
        <dbReference type="SAM" id="MobiDB-lite"/>
    </source>
</evidence>
<feature type="domain" description="Large ribosomal subunit protein uL30-like ferredoxin-like fold" evidence="7">
    <location>
        <begin position="2"/>
        <end position="51"/>
    </location>
</feature>
<dbReference type="CDD" id="cd01658">
    <property type="entry name" value="Ribosomal_L30"/>
    <property type="match status" value="1"/>
</dbReference>
<comment type="caution">
    <text evidence="8">The sequence shown here is derived from an EMBL/GenBank/DDBJ whole genome shotgun (WGS) entry which is preliminary data.</text>
</comment>
<evidence type="ECO:0000313" key="8">
    <source>
        <dbReference type="EMBL" id="MBI1756010.1"/>
    </source>
</evidence>
<evidence type="ECO:0000256" key="4">
    <source>
        <dbReference type="ARBA" id="ARBA00023274"/>
    </source>
</evidence>
<dbReference type="EMBL" id="JACOSL010000019">
    <property type="protein sequence ID" value="MBI1756010.1"/>
    <property type="molecule type" value="Genomic_DNA"/>
</dbReference>
<evidence type="ECO:0000256" key="5">
    <source>
        <dbReference type="ARBA" id="ARBA00035492"/>
    </source>
</evidence>
<evidence type="ECO:0000256" key="3">
    <source>
        <dbReference type="ARBA" id="ARBA00022980"/>
    </source>
</evidence>
<proteinExistence type="inferred from homology"/>
<evidence type="ECO:0000256" key="2">
    <source>
        <dbReference type="ARBA" id="ARBA00011838"/>
    </source>
</evidence>
<dbReference type="AlphaFoldDB" id="A0A931LW80"/>
<dbReference type="Pfam" id="PF00327">
    <property type="entry name" value="Ribosomal_L30"/>
    <property type="match status" value="1"/>
</dbReference>
<dbReference type="NCBIfam" id="TIGR01308">
    <property type="entry name" value="rpmD_bact"/>
    <property type="match status" value="1"/>
</dbReference>
<accession>A0A931LW80</accession>
<protein>
    <recommendedName>
        <fullName evidence="5">50S ribosomal protein L30</fullName>
    </recommendedName>
</protein>
<sequence>MLRIKLVRSIYGNNPRNRATVAALGLRRMQQVVEHDDTPSIRGLIHHVKHLLLVETVEGSRMPKAARDGKAAPKPAPAKPEATLKAEKPKAAKPSAPKKAAPKKAPAEKPEAPK</sequence>
<dbReference type="GO" id="GO:0022625">
    <property type="term" value="C:cytosolic large ribosomal subunit"/>
    <property type="evidence" value="ECO:0007669"/>
    <property type="project" value="TreeGrafter"/>
</dbReference>
<dbReference type="GO" id="GO:0003735">
    <property type="term" value="F:structural constituent of ribosome"/>
    <property type="evidence" value="ECO:0007669"/>
    <property type="project" value="InterPro"/>
</dbReference>
<dbReference type="InterPro" id="IPR036919">
    <property type="entry name" value="Ribo_uL30_ferredoxin-like_sf"/>
</dbReference>
<organism evidence="8 9">
    <name type="scientific">Fimbriimonas ginsengisoli</name>
    <dbReference type="NCBI Taxonomy" id="1005039"/>
    <lineage>
        <taxon>Bacteria</taxon>
        <taxon>Bacillati</taxon>
        <taxon>Armatimonadota</taxon>
        <taxon>Fimbriimonadia</taxon>
        <taxon>Fimbriimonadales</taxon>
        <taxon>Fimbriimonadaceae</taxon>
        <taxon>Fimbriimonas</taxon>
    </lineage>
</organism>
<feature type="compositionally biased region" description="Basic and acidic residues" evidence="6">
    <location>
        <begin position="105"/>
        <end position="114"/>
    </location>
</feature>
<dbReference type="PANTHER" id="PTHR15892">
    <property type="entry name" value="MITOCHONDRIAL RIBOSOMAL PROTEIN L30"/>
    <property type="match status" value="1"/>
</dbReference>
<evidence type="ECO:0000256" key="1">
    <source>
        <dbReference type="ARBA" id="ARBA00007594"/>
    </source>
</evidence>
<dbReference type="HAMAP" id="MF_01371_B">
    <property type="entry name" value="Ribosomal_uL30_B"/>
    <property type="match status" value="1"/>
</dbReference>
<evidence type="ECO:0000259" key="7">
    <source>
        <dbReference type="Pfam" id="PF00327"/>
    </source>
</evidence>
<gene>
    <name evidence="8" type="primary">rpmD</name>
    <name evidence="8" type="ORF">HYR64_02770</name>
</gene>
<reference evidence="8" key="1">
    <citation type="submission" date="2020-07" db="EMBL/GenBank/DDBJ databases">
        <title>Huge and variable diversity of episymbiotic CPR bacteria and DPANN archaea in groundwater ecosystems.</title>
        <authorList>
            <person name="He C.Y."/>
            <person name="Keren R."/>
            <person name="Whittaker M."/>
            <person name="Farag I.F."/>
            <person name="Doudna J."/>
            <person name="Cate J.H.D."/>
            <person name="Banfield J.F."/>
        </authorList>
    </citation>
    <scope>NUCLEOTIDE SEQUENCE</scope>
    <source>
        <strain evidence="8">NC_groundwater_17_Pr7_B-0.1um_64_12</strain>
    </source>
</reference>
<dbReference type="SUPFAM" id="SSF55129">
    <property type="entry name" value="Ribosomal protein L30p/L7e"/>
    <property type="match status" value="1"/>
</dbReference>
<dbReference type="InterPro" id="IPR005996">
    <property type="entry name" value="Ribosomal_uL30_bac-type"/>
</dbReference>
<keyword evidence="4" id="KW-0687">Ribonucleoprotein</keyword>
<dbReference type="GO" id="GO:0006412">
    <property type="term" value="P:translation"/>
    <property type="evidence" value="ECO:0007669"/>
    <property type="project" value="InterPro"/>
</dbReference>
<name>A0A931LW80_FIMGI</name>
<dbReference type="InterPro" id="IPR016082">
    <property type="entry name" value="Ribosomal_uL30_ferredoxin-like"/>
</dbReference>
<keyword evidence="3 8" id="KW-0689">Ribosomal protein</keyword>